<feature type="region of interest" description="Disordered" evidence="1">
    <location>
        <begin position="144"/>
        <end position="171"/>
    </location>
</feature>
<dbReference type="EMBL" id="JARJCW010000147">
    <property type="protein sequence ID" value="KAJ7190575.1"/>
    <property type="molecule type" value="Genomic_DNA"/>
</dbReference>
<accession>A0AAD6XYC3</accession>
<name>A0AAD6XYC3_9AGAR</name>
<reference evidence="2" key="1">
    <citation type="submission" date="2023-03" db="EMBL/GenBank/DDBJ databases">
        <title>Massive genome expansion in bonnet fungi (Mycena s.s.) driven by repeated elements and novel gene families across ecological guilds.</title>
        <authorList>
            <consortium name="Lawrence Berkeley National Laboratory"/>
            <person name="Harder C.B."/>
            <person name="Miyauchi S."/>
            <person name="Viragh M."/>
            <person name="Kuo A."/>
            <person name="Thoen E."/>
            <person name="Andreopoulos B."/>
            <person name="Lu D."/>
            <person name="Skrede I."/>
            <person name="Drula E."/>
            <person name="Henrissat B."/>
            <person name="Morin E."/>
            <person name="Kohler A."/>
            <person name="Barry K."/>
            <person name="LaButti K."/>
            <person name="Morin E."/>
            <person name="Salamov A."/>
            <person name="Lipzen A."/>
            <person name="Mereny Z."/>
            <person name="Hegedus B."/>
            <person name="Baldrian P."/>
            <person name="Stursova M."/>
            <person name="Weitz H."/>
            <person name="Taylor A."/>
            <person name="Grigoriev I.V."/>
            <person name="Nagy L.G."/>
            <person name="Martin F."/>
            <person name="Kauserud H."/>
        </authorList>
    </citation>
    <scope>NUCLEOTIDE SEQUENCE</scope>
    <source>
        <strain evidence="2">9144</strain>
    </source>
</reference>
<organism evidence="2 3">
    <name type="scientific">Mycena pura</name>
    <dbReference type="NCBI Taxonomy" id="153505"/>
    <lineage>
        <taxon>Eukaryota</taxon>
        <taxon>Fungi</taxon>
        <taxon>Dikarya</taxon>
        <taxon>Basidiomycota</taxon>
        <taxon>Agaricomycotina</taxon>
        <taxon>Agaricomycetes</taxon>
        <taxon>Agaricomycetidae</taxon>
        <taxon>Agaricales</taxon>
        <taxon>Marasmiineae</taxon>
        <taxon>Mycenaceae</taxon>
        <taxon>Mycena</taxon>
    </lineage>
</organism>
<evidence type="ECO:0000256" key="1">
    <source>
        <dbReference type="SAM" id="MobiDB-lite"/>
    </source>
</evidence>
<protein>
    <submittedName>
        <fullName evidence="2">Uncharacterized protein</fullName>
    </submittedName>
</protein>
<evidence type="ECO:0000313" key="2">
    <source>
        <dbReference type="EMBL" id="KAJ7190575.1"/>
    </source>
</evidence>
<dbReference type="AlphaFoldDB" id="A0AAD6XYC3"/>
<proteinExistence type="predicted"/>
<evidence type="ECO:0000313" key="3">
    <source>
        <dbReference type="Proteomes" id="UP001219525"/>
    </source>
</evidence>
<keyword evidence="3" id="KW-1185">Reference proteome</keyword>
<sequence>MLHTVAMRRCDAPCRCDAPGDPCRRLATPPRADFDARRRALCRAAAPPAAVHQPARVLPPGATSWSHPAHAPMSVHGFGFVARRHAPGFDARRCCTPRAFPCLAHALAAPRACTLPRPPPCTTRAGFDAPVPRGFSFVARRRAPPPHGFRHPAPPAPRTGFDARRPSPSAHAPMSVRTCLCPTAPPQPWPASKIQGMGHP</sequence>
<dbReference type="Proteomes" id="UP001219525">
    <property type="component" value="Unassembled WGS sequence"/>
</dbReference>
<comment type="caution">
    <text evidence="2">The sequence shown here is derived from an EMBL/GenBank/DDBJ whole genome shotgun (WGS) entry which is preliminary data.</text>
</comment>
<gene>
    <name evidence="2" type="ORF">GGX14DRAFT_579742</name>
</gene>